<gene>
    <name evidence="2" type="ORF">SAMN05421541_106486</name>
</gene>
<dbReference type="OrthoDB" id="9135783at2"/>
<feature type="domain" description="AB hydrolase-1" evidence="1">
    <location>
        <begin position="10"/>
        <end position="230"/>
    </location>
</feature>
<accession>A0A1I2GFI4</accession>
<dbReference type="InterPro" id="IPR000073">
    <property type="entry name" value="AB_hydrolase_1"/>
</dbReference>
<dbReference type="Proteomes" id="UP000199645">
    <property type="component" value="Unassembled WGS sequence"/>
</dbReference>
<evidence type="ECO:0000259" key="1">
    <source>
        <dbReference type="Pfam" id="PF12697"/>
    </source>
</evidence>
<dbReference type="SUPFAM" id="SSF53474">
    <property type="entry name" value="alpha/beta-Hydrolases"/>
    <property type="match status" value="1"/>
</dbReference>
<reference evidence="2 3" key="1">
    <citation type="submission" date="2016-10" db="EMBL/GenBank/DDBJ databases">
        <authorList>
            <person name="de Groot N.N."/>
        </authorList>
    </citation>
    <scope>NUCLEOTIDE SEQUENCE [LARGE SCALE GENOMIC DNA]</scope>
    <source>
        <strain evidence="2 3">DSM 43019</strain>
    </source>
</reference>
<dbReference type="EMBL" id="FONV01000006">
    <property type="protein sequence ID" value="SFF15849.1"/>
    <property type="molecule type" value="Genomic_DNA"/>
</dbReference>
<name>A0A1I2GFI4_9ACTN</name>
<dbReference type="GO" id="GO:0003824">
    <property type="term" value="F:catalytic activity"/>
    <property type="evidence" value="ECO:0007669"/>
    <property type="project" value="UniProtKB-ARBA"/>
</dbReference>
<sequence length="239" mass="24599">MPDNENEPTIVLVHGAFAESASWNGVVERLSARGLTSVAVANPLRDLAGDADYVRDVIASLARPVVLAGHSYGGQVITQAAAGNPYVQALVFVSAFAPQTGESALELSGRFPGSTLGAAVVARALTTGGAELSISVEAFARQFAADADPAVAALMAVTQRPVAERALTAGLTGEPAWSTLPSWFIWGDADRNIPAQALRFMAERAKGRELREIPGAGHALTVSQPAAVTETILAAVAGS</sequence>
<dbReference type="PANTHER" id="PTHR37017:SF11">
    <property type="entry name" value="ESTERASE_LIPASE_THIOESTERASE DOMAIN-CONTAINING PROTEIN"/>
    <property type="match status" value="1"/>
</dbReference>
<keyword evidence="3" id="KW-1185">Reference proteome</keyword>
<dbReference type="InterPro" id="IPR052897">
    <property type="entry name" value="Sec-Metab_Biosynth_Hydrolase"/>
</dbReference>
<dbReference type="InterPro" id="IPR029058">
    <property type="entry name" value="AB_hydrolase_fold"/>
</dbReference>
<dbReference type="RefSeq" id="WP_093615620.1">
    <property type="nucleotide sequence ID" value="NZ_BOMT01000027.1"/>
</dbReference>
<dbReference type="PANTHER" id="PTHR37017">
    <property type="entry name" value="AB HYDROLASE-1 DOMAIN-CONTAINING PROTEIN-RELATED"/>
    <property type="match status" value="1"/>
</dbReference>
<evidence type="ECO:0000313" key="3">
    <source>
        <dbReference type="Proteomes" id="UP000199645"/>
    </source>
</evidence>
<protein>
    <submittedName>
        <fullName evidence="2">Pimeloyl-ACP methyl ester carboxylesterase</fullName>
    </submittedName>
</protein>
<dbReference type="Gene3D" id="3.40.50.1820">
    <property type="entry name" value="alpha/beta hydrolase"/>
    <property type="match status" value="1"/>
</dbReference>
<dbReference type="STRING" id="35752.SAMN05421541_106486"/>
<proteinExistence type="predicted"/>
<dbReference type="Pfam" id="PF12697">
    <property type="entry name" value="Abhydrolase_6"/>
    <property type="match status" value="1"/>
</dbReference>
<dbReference type="AlphaFoldDB" id="A0A1I2GFI4"/>
<organism evidence="2 3">
    <name type="scientific">Actinoplanes philippinensis</name>
    <dbReference type="NCBI Taxonomy" id="35752"/>
    <lineage>
        <taxon>Bacteria</taxon>
        <taxon>Bacillati</taxon>
        <taxon>Actinomycetota</taxon>
        <taxon>Actinomycetes</taxon>
        <taxon>Micromonosporales</taxon>
        <taxon>Micromonosporaceae</taxon>
        <taxon>Actinoplanes</taxon>
    </lineage>
</organism>
<evidence type="ECO:0000313" key="2">
    <source>
        <dbReference type="EMBL" id="SFF15849.1"/>
    </source>
</evidence>